<protein>
    <recommendedName>
        <fullName evidence="3">DUF4058 domain-containing protein</fullName>
    </recommendedName>
</protein>
<dbReference type="AlphaFoldDB" id="A0A6M5YS28"/>
<dbReference type="Pfam" id="PF13267">
    <property type="entry name" value="DUF4058"/>
    <property type="match status" value="1"/>
</dbReference>
<reference evidence="2" key="1">
    <citation type="submission" date="2020-05" db="EMBL/GenBank/DDBJ databases">
        <title>Frigoriglobus tundricola gen. nov., sp. nov., a psychrotolerant cellulolytic planctomycete of the family Gemmataceae with two divergent copies of 16S rRNA gene.</title>
        <authorList>
            <person name="Kulichevskaya I.S."/>
            <person name="Ivanova A.A."/>
            <person name="Naumoff D.G."/>
            <person name="Beletsky A.V."/>
            <person name="Rijpstra W.I.C."/>
            <person name="Sinninghe Damste J.S."/>
            <person name="Mardanov A.V."/>
            <person name="Ravin N.V."/>
            <person name="Dedysh S.N."/>
        </authorList>
    </citation>
    <scope>NUCLEOTIDE SEQUENCE [LARGE SCALE GENOMIC DNA]</scope>
    <source>
        <strain evidence="2">PL17</strain>
    </source>
</reference>
<dbReference type="EMBL" id="CP053452">
    <property type="protein sequence ID" value="QJW96887.1"/>
    <property type="molecule type" value="Genomic_DNA"/>
</dbReference>
<gene>
    <name evidence="1" type="ORF">FTUN_4447</name>
</gene>
<dbReference type="Proteomes" id="UP000503447">
    <property type="component" value="Chromosome"/>
</dbReference>
<evidence type="ECO:0000313" key="1">
    <source>
        <dbReference type="EMBL" id="QJW96887.1"/>
    </source>
</evidence>
<evidence type="ECO:0008006" key="3">
    <source>
        <dbReference type="Google" id="ProtNLM"/>
    </source>
</evidence>
<proteinExistence type="predicted"/>
<dbReference type="InterPro" id="IPR025132">
    <property type="entry name" value="DUF4058"/>
</dbReference>
<sequence>MPVHDWTRVPSGLFHEFHQSWSVRIKDALNGGLLAKGYYALVEQKVDGPEPDVIAVETKKREKPSETPTAVLNPPKTALTAHIPSDAARYARKANRISIRHPLGEVVAVIEIVSPGNKDSRNAIRSFVEKAVAFLRNGIHLLIIDLFPPSDRDPQGIHKAIWDELTDGPFELPPGKPLTLVAYQTGNGFTAHIEPIGVGDTMPEMPLFLTPGVHVPVPLEATYTATWAVCPEPIRELVESPPTA</sequence>
<evidence type="ECO:0000313" key="2">
    <source>
        <dbReference type="Proteomes" id="UP000503447"/>
    </source>
</evidence>
<name>A0A6M5YS28_9BACT</name>
<dbReference type="RefSeq" id="WP_171472386.1">
    <property type="nucleotide sequence ID" value="NZ_CP053452.2"/>
</dbReference>
<keyword evidence="2" id="KW-1185">Reference proteome</keyword>
<organism evidence="1 2">
    <name type="scientific">Frigoriglobus tundricola</name>
    <dbReference type="NCBI Taxonomy" id="2774151"/>
    <lineage>
        <taxon>Bacteria</taxon>
        <taxon>Pseudomonadati</taxon>
        <taxon>Planctomycetota</taxon>
        <taxon>Planctomycetia</taxon>
        <taxon>Gemmatales</taxon>
        <taxon>Gemmataceae</taxon>
        <taxon>Frigoriglobus</taxon>
    </lineage>
</organism>
<dbReference type="KEGG" id="ftj:FTUN_4447"/>
<accession>A0A6M5YS28</accession>